<keyword evidence="5" id="KW-0547">Nucleotide-binding</keyword>
<dbReference type="GO" id="GO:0061909">
    <property type="term" value="P:autophagosome-lysosome fusion"/>
    <property type="evidence" value="ECO:0007669"/>
    <property type="project" value="EnsemblFungi"/>
</dbReference>
<proteinExistence type="inferred from homology"/>
<evidence type="ECO:0000256" key="6">
    <source>
        <dbReference type="ARBA" id="ARBA00022777"/>
    </source>
</evidence>
<dbReference type="CDD" id="cd05167">
    <property type="entry name" value="PI4Kc_III_alpha"/>
    <property type="match status" value="1"/>
</dbReference>
<dbReference type="PANTHER" id="PTHR10048">
    <property type="entry name" value="PHOSPHATIDYLINOSITOL KINASE"/>
    <property type="match status" value="1"/>
</dbReference>
<evidence type="ECO:0000313" key="11">
    <source>
        <dbReference type="EMBL" id="SCU83109.1"/>
    </source>
</evidence>
<dbReference type="Gene3D" id="1.10.1070.11">
    <property type="entry name" value="Phosphatidylinositol 3-/4-kinase, catalytic domain"/>
    <property type="match status" value="1"/>
</dbReference>
<dbReference type="PROSITE" id="PS50290">
    <property type="entry name" value="PI3_4_KINASE_3"/>
    <property type="match status" value="1"/>
</dbReference>
<keyword evidence="4" id="KW-0808">Transferase</keyword>
<dbReference type="GO" id="GO:0048015">
    <property type="term" value="P:phosphatidylinositol-mediated signaling"/>
    <property type="evidence" value="ECO:0007669"/>
    <property type="project" value="TreeGrafter"/>
</dbReference>
<dbReference type="FunFam" id="1.25.40.70:FF:000011">
    <property type="entry name" value="Phosphatidylinositol 4-kinase alpha"/>
    <property type="match status" value="1"/>
</dbReference>
<evidence type="ECO:0000256" key="8">
    <source>
        <dbReference type="SAM" id="MobiDB-lite"/>
    </source>
</evidence>
<evidence type="ECO:0000256" key="7">
    <source>
        <dbReference type="ARBA" id="ARBA00022840"/>
    </source>
</evidence>
<keyword evidence="12" id="KW-1185">Reference proteome</keyword>
<dbReference type="PROSITE" id="PS51545">
    <property type="entry name" value="PIK_HELICAL"/>
    <property type="match status" value="1"/>
</dbReference>
<name>A0A1G4J0R7_9SACH</name>
<evidence type="ECO:0000313" key="12">
    <source>
        <dbReference type="Proteomes" id="UP000190274"/>
    </source>
</evidence>
<accession>A0A1G4J0R7</accession>
<dbReference type="InterPro" id="IPR015433">
    <property type="entry name" value="PI3/4_kinase"/>
</dbReference>
<reference evidence="12" key="1">
    <citation type="submission" date="2016-03" db="EMBL/GenBank/DDBJ databases">
        <authorList>
            <person name="Devillers H."/>
        </authorList>
    </citation>
    <scope>NUCLEOTIDE SEQUENCE [LARGE SCALE GENOMIC DNA]</scope>
</reference>
<keyword evidence="7" id="KW-0067">ATP-binding</keyword>
<evidence type="ECO:0000256" key="2">
    <source>
        <dbReference type="ARBA" id="ARBA00006209"/>
    </source>
</evidence>
<dbReference type="SMART" id="SM00146">
    <property type="entry name" value="PI3Kc"/>
    <property type="match status" value="1"/>
</dbReference>
<comment type="similarity">
    <text evidence="2">Belongs to the PI3/PI4-kinase family. Type III PI4K subfamily.</text>
</comment>
<dbReference type="SUPFAM" id="SSF48371">
    <property type="entry name" value="ARM repeat"/>
    <property type="match status" value="1"/>
</dbReference>
<dbReference type="Pfam" id="PF00454">
    <property type="entry name" value="PI3_PI4_kinase"/>
    <property type="match status" value="1"/>
</dbReference>
<dbReference type="EMBL" id="LT598459">
    <property type="protein sequence ID" value="SCU83109.1"/>
    <property type="molecule type" value="Genomic_DNA"/>
</dbReference>
<dbReference type="InterPro" id="IPR001263">
    <property type="entry name" value="PI3K_accessory_dom"/>
</dbReference>
<comment type="catalytic activity">
    <reaction evidence="1">
        <text>a 1,2-diacyl-sn-glycero-3-phospho-(1D-myo-inositol) + ATP = a 1,2-diacyl-sn-glycero-3-phospho-(1D-myo-inositol 4-phosphate) + ADP + H(+)</text>
        <dbReference type="Rhea" id="RHEA:19877"/>
        <dbReference type="ChEBI" id="CHEBI:15378"/>
        <dbReference type="ChEBI" id="CHEBI:30616"/>
        <dbReference type="ChEBI" id="CHEBI:57880"/>
        <dbReference type="ChEBI" id="CHEBI:58178"/>
        <dbReference type="ChEBI" id="CHEBI:456216"/>
        <dbReference type="EC" id="2.7.1.67"/>
    </reaction>
</comment>
<dbReference type="InterPro" id="IPR036940">
    <property type="entry name" value="PI3/4_kinase_cat_sf"/>
</dbReference>
<evidence type="ECO:0000256" key="5">
    <source>
        <dbReference type="ARBA" id="ARBA00022741"/>
    </source>
</evidence>
<dbReference type="STRING" id="1266660.A0A1G4J0R7"/>
<evidence type="ECO:0000256" key="3">
    <source>
        <dbReference type="ARBA" id="ARBA00012169"/>
    </source>
</evidence>
<dbReference type="Gene3D" id="3.30.1010.10">
    <property type="entry name" value="Phosphatidylinositol 3-kinase Catalytic Subunit, Chain A, domain 4"/>
    <property type="match status" value="1"/>
</dbReference>
<dbReference type="Proteomes" id="UP000190274">
    <property type="component" value="Chromosome C"/>
</dbReference>
<dbReference type="InterPro" id="IPR011009">
    <property type="entry name" value="Kinase-like_dom_sf"/>
</dbReference>
<feature type="region of interest" description="Disordered" evidence="8">
    <location>
        <begin position="488"/>
        <end position="514"/>
    </location>
</feature>
<dbReference type="GO" id="GO:0004430">
    <property type="term" value="F:1-phosphatidylinositol 4-kinase activity"/>
    <property type="evidence" value="ECO:0007669"/>
    <property type="project" value="UniProtKB-EC"/>
</dbReference>
<dbReference type="GO" id="GO:0060237">
    <property type="term" value="P:regulation of fungal-type cell wall organization"/>
    <property type="evidence" value="ECO:0007669"/>
    <property type="project" value="EnsemblFungi"/>
</dbReference>
<dbReference type="InterPro" id="IPR000403">
    <property type="entry name" value="PI3/4_kinase_cat_dom"/>
</dbReference>
<dbReference type="FunFam" id="3.30.1010.10:FF:000014">
    <property type="entry name" value="Phosphatidylinositol 4-kinase STT4"/>
    <property type="match status" value="1"/>
</dbReference>
<dbReference type="InterPro" id="IPR018936">
    <property type="entry name" value="PI3/4_kinase_CS"/>
</dbReference>
<dbReference type="GO" id="GO:0140504">
    <property type="term" value="P:microlipophagy"/>
    <property type="evidence" value="ECO:0007669"/>
    <property type="project" value="EnsemblFungi"/>
</dbReference>
<evidence type="ECO:0000259" key="10">
    <source>
        <dbReference type="PROSITE" id="PS51545"/>
    </source>
</evidence>
<dbReference type="EC" id="2.7.1.67" evidence="3"/>
<gene>
    <name evidence="11" type="ORF">LADA_0C09648G</name>
</gene>
<dbReference type="PANTHER" id="PTHR10048:SF15">
    <property type="entry name" value="PHOSPHATIDYLINOSITOL 4-KINASE ALPHA"/>
    <property type="match status" value="1"/>
</dbReference>
<dbReference type="Gene3D" id="1.25.40.70">
    <property type="entry name" value="Phosphatidylinositol 3-kinase, accessory domain (PIK)"/>
    <property type="match status" value="1"/>
</dbReference>
<organism evidence="11 12">
    <name type="scientific">Lachancea dasiensis</name>
    <dbReference type="NCBI Taxonomy" id="1072105"/>
    <lineage>
        <taxon>Eukaryota</taxon>
        <taxon>Fungi</taxon>
        <taxon>Dikarya</taxon>
        <taxon>Ascomycota</taxon>
        <taxon>Saccharomycotina</taxon>
        <taxon>Saccharomycetes</taxon>
        <taxon>Saccharomycetales</taxon>
        <taxon>Saccharomycetaceae</taxon>
        <taxon>Lachancea</taxon>
    </lineage>
</organism>
<dbReference type="Pfam" id="PF19274">
    <property type="entry name" value="PI4K_N"/>
    <property type="match status" value="1"/>
</dbReference>
<evidence type="ECO:0000256" key="4">
    <source>
        <dbReference type="ARBA" id="ARBA00022679"/>
    </source>
</evidence>
<sequence length="1890" mass="213709">MSYFRESNGSLRALALNKLACNAAACQSGGLLEKLLASLPVSYSSNTTKLYSIPLTLNEVEILLAICASVPADELQARSLLKKCVFPYFLASPKQKFTDYVVNKYKQRNLKHPSELLSFELARFVIRANRMFPQLISYTCRLVDEYLQVVSNGLTVEGLLSLMGFMEGMIFEEGQGLASMLVPTLRHFMTEEFLCAVEIATRSSSSKDVLMYYFDNDREVSALLFCELLERLQVTYVCQLLAVPEGKSLDEFLLEVQHTHAKNDDSDLYKEFDKMIDKHKGPLLEMCAFSFKQLSEIEQGAKYIDFSSQTRLETALRSKAHMLKILALGMFLQYEFEEVTQVVRDTVMSLPTNGCAFKTPLLATAVAVASLMNFFTEAVSADLLRVFPMLVATKNLSRVTISEISTAFAKGLAPLTEDTIVGTIYTINNLLALAQDGQPIPTIKGRRLTTSLDNEHDFERMISQRPARSNTVATFQSLQKLKLSDIIPSSSESNSRGAEHDRSSLAQEEEGGHRVHDHEELFQNIITAITCIASIYNDQSITALTITMLTQKYGSISPSLNSEILQGLAHLALKVTTSEFNLLMKFFNAVTNHALEIKDTSIINSIAEAKSTIAVGLSAAPESKLYSLYLRYLLDAIVARGDVDRSEHHRSHSEISEVANQIAFYLRPLSGLLPKPGSTPIDLTHDDELTNKFRNVWFNAVVHGFHGEAPLFKKFHEELLTISYNSPPLASDFPVNNRETSLEMNTILRRGSSNHNLKDQKHLIADFLSISLVQARTLSTSKVMFLAATFLLENLRCEAGDCSHALLYSSDRSIAKSSIDKFVTSISMAMIKKYTNLVIHGNPRNFGAESAAIQLTNIIILLTHSDIALQDTAYLCCDEFIERLPSSLCHRDSLYTLLDSLSMLFESVIACETSKHEAVFDFTLKHSKRKMTLPDSYHWRSSTLEKLQKFATRWVTVILKTANQDAKILLQSYISDLSSVQRLNSVEFGVSFALEMAAKILPVDRELANITRSGYRRPDSMSGFLSQHAWRSRFMKDQSVSSSYHDIDNERFQLRSKIEEALNKGKPSTISDISDFLDLSASLLVLEKGNAATLIYDIVNIPFRVFSSEAIKIATNVWLSVMKERSDVCYLLLSEISNCWRHSIEDREGLYSSEHDLQVEEFNQMEYSPYNKKDINIRAHTASKCLQPHLLIIRFLTSHFEGTMFDSTHLLQMFTDMCLRGLANLSKASLHPFARMARSELLIFGTLVFSTNLKYGTRYVSSMCYALVDAALSWYEKPKAWPFAANELKIRADLALLVELYKKLKQSEAALGKDRGKDLVLLQYFMLSEIQSVECWLRPLARPADVMKLPRNLISVAFEKNPLLAANLVDRYPSKKADEMLRELVVKNPLLCVSTEKTLAPFLSSAKDFHFILYWVSTSPLQSINLLLPPWALNNYVVQYNIRALESHDVNLTFFYVPQIVQCVRCDPMGYVERFIIDTAKISVLFSHQIIWNMLANSFKDDDGEVPDELKPRLDEIQNKMVKALSKEQKDLYEREFEFFNEVTGISGKLRPFVKKTKAEKKQKIDEEMQKIKVRDGVYLPCNPDGVVVDIDRSSGKPLQSHAKAPFMATFKIEKTIKDLEKNEDRKVEEWQAAIFKVGDDCRQDVLALQLISIFRTIWSCVGLDVYVFPNRVTATAPGCGVIDVLPNSISRDMLGREAVNGLYEYFTTKFGHENTAEFQRARKNLVRSLAGYSVISYLLQFKDRHNGNIMYDDQGHCLHIDFGFIFDIVPGGVKFEAVPFKLTKEMVRVMGGSPDTQAYKEFEELCIKAYLAARPHMNAILECVRPMLSSGLPCFKGEKTMRNLESRFAPNKTEHEAAEFMMGLIKKSYESIFTKGYDEFQRLTNGIPY</sequence>
<feature type="domain" description="PI3K/PI4K catalytic" evidence="9">
    <location>
        <begin position="1593"/>
        <end position="1874"/>
    </location>
</feature>
<dbReference type="PROSITE" id="PS00916">
    <property type="entry name" value="PI3_4_KINASE_2"/>
    <property type="match status" value="1"/>
</dbReference>
<dbReference type="OrthoDB" id="10264149at2759"/>
<dbReference type="GO" id="GO:0006995">
    <property type="term" value="P:cellular response to nitrogen starvation"/>
    <property type="evidence" value="ECO:0007669"/>
    <property type="project" value="EnsemblFungi"/>
</dbReference>
<evidence type="ECO:0000259" key="9">
    <source>
        <dbReference type="PROSITE" id="PS50290"/>
    </source>
</evidence>
<dbReference type="PROSITE" id="PS00915">
    <property type="entry name" value="PI3_4_KINASE_1"/>
    <property type="match status" value="1"/>
</dbReference>
<dbReference type="GO" id="GO:0005737">
    <property type="term" value="C:cytoplasm"/>
    <property type="evidence" value="ECO:0007669"/>
    <property type="project" value="TreeGrafter"/>
</dbReference>
<dbReference type="GO" id="GO:0030866">
    <property type="term" value="P:cortical actin cytoskeleton organization"/>
    <property type="evidence" value="ECO:0007669"/>
    <property type="project" value="EnsemblFungi"/>
</dbReference>
<dbReference type="InterPro" id="IPR045495">
    <property type="entry name" value="PI4K_N"/>
</dbReference>
<dbReference type="InterPro" id="IPR042236">
    <property type="entry name" value="PI3K_accessory_sf"/>
</dbReference>
<dbReference type="Pfam" id="PF00613">
    <property type="entry name" value="PI3Ka"/>
    <property type="match status" value="1"/>
</dbReference>
<dbReference type="GO" id="GO:0005886">
    <property type="term" value="C:plasma membrane"/>
    <property type="evidence" value="ECO:0007669"/>
    <property type="project" value="EnsemblFungi"/>
</dbReference>
<dbReference type="SMART" id="SM00145">
    <property type="entry name" value="PI3Ka"/>
    <property type="match status" value="1"/>
</dbReference>
<dbReference type="GO" id="GO:0046854">
    <property type="term" value="P:phosphatidylinositol phosphate biosynthetic process"/>
    <property type="evidence" value="ECO:0007669"/>
    <property type="project" value="EnsemblFungi"/>
</dbReference>
<dbReference type="InterPro" id="IPR016024">
    <property type="entry name" value="ARM-type_fold"/>
</dbReference>
<protein>
    <recommendedName>
        <fullName evidence="3">1-phosphatidylinositol 4-kinase</fullName>
        <ecNumber evidence="3">2.7.1.67</ecNumber>
    </recommendedName>
</protein>
<keyword evidence="6" id="KW-0418">Kinase</keyword>
<dbReference type="GO" id="GO:0000422">
    <property type="term" value="P:autophagy of mitochondrion"/>
    <property type="evidence" value="ECO:0007669"/>
    <property type="project" value="EnsemblFungi"/>
</dbReference>
<dbReference type="FunFam" id="1.10.1070.11:FF:000022">
    <property type="entry name" value="Phosphatidylinositol 4-kinase stt4"/>
    <property type="match status" value="1"/>
</dbReference>
<evidence type="ECO:0000256" key="1">
    <source>
        <dbReference type="ARBA" id="ARBA00001686"/>
    </source>
</evidence>
<dbReference type="SUPFAM" id="SSF56112">
    <property type="entry name" value="Protein kinase-like (PK-like)"/>
    <property type="match status" value="1"/>
</dbReference>
<feature type="domain" description="PIK helical" evidence="10">
    <location>
        <begin position="1340"/>
        <end position="1520"/>
    </location>
</feature>
<dbReference type="GO" id="GO:0005524">
    <property type="term" value="F:ATP binding"/>
    <property type="evidence" value="ECO:0007669"/>
    <property type="project" value="UniProtKB-KW"/>
</dbReference>